<organism evidence="5 6">
    <name type="scientific">Dimargaris verticillata</name>
    <dbReference type="NCBI Taxonomy" id="2761393"/>
    <lineage>
        <taxon>Eukaryota</taxon>
        <taxon>Fungi</taxon>
        <taxon>Fungi incertae sedis</taxon>
        <taxon>Zoopagomycota</taxon>
        <taxon>Kickxellomycotina</taxon>
        <taxon>Dimargaritomycetes</taxon>
        <taxon>Dimargaritales</taxon>
        <taxon>Dimargaritaceae</taxon>
        <taxon>Dimargaris</taxon>
    </lineage>
</organism>
<keyword evidence="2" id="KW-0539">Nucleus</keyword>
<feature type="compositionally biased region" description="Polar residues" evidence="3">
    <location>
        <begin position="384"/>
        <end position="394"/>
    </location>
</feature>
<evidence type="ECO:0000256" key="3">
    <source>
        <dbReference type="SAM" id="MobiDB-lite"/>
    </source>
</evidence>
<dbReference type="PANTHER" id="PTHR47659:SF7">
    <property type="entry name" value="FUNGAL TRANSCRIPTIONAL REGULATORY PROTEIN, N-TERMINAL DOMAIN-CONTAINING PROTEIN"/>
    <property type="match status" value="1"/>
</dbReference>
<feature type="compositionally biased region" description="Low complexity" evidence="3">
    <location>
        <begin position="426"/>
        <end position="440"/>
    </location>
</feature>
<dbReference type="GO" id="GO:0000981">
    <property type="term" value="F:DNA-binding transcription factor activity, RNA polymerase II-specific"/>
    <property type="evidence" value="ECO:0007669"/>
    <property type="project" value="InterPro"/>
</dbReference>
<feature type="compositionally biased region" description="Basic and acidic residues" evidence="3">
    <location>
        <begin position="557"/>
        <end position="566"/>
    </location>
</feature>
<gene>
    <name evidence="5" type="ORF">H4R34_000118</name>
</gene>
<dbReference type="InterPro" id="IPR001138">
    <property type="entry name" value="Zn2Cys6_DnaBD"/>
</dbReference>
<feature type="region of interest" description="Disordered" evidence="3">
    <location>
        <begin position="225"/>
        <end position="305"/>
    </location>
</feature>
<dbReference type="AlphaFoldDB" id="A0A9W8BCI0"/>
<dbReference type="InterPro" id="IPR050335">
    <property type="entry name" value="ERT1_acuK_gluconeogen_tf"/>
</dbReference>
<feature type="domain" description="Zn(2)-C6 fungal-type" evidence="4">
    <location>
        <begin position="14"/>
        <end position="45"/>
    </location>
</feature>
<dbReference type="GO" id="GO:0008270">
    <property type="term" value="F:zinc ion binding"/>
    <property type="evidence" value="ECO:0007669"/>
    <property type="project" value="InterPro"/>
</dbReference>
<keyword evidence="6" id="KW-1185">Reference proteome</keyword>
<dbReference type="PANTHER" id="PTHR47659">
    <property type="entry name" value="ZN(II)2CYS6 TRANSCRIPTION FACTOR (EUROFUNG)-RELATED"/>
    <property type="match status" value="1"/>
</dbReference>
<comment type="caution">
    <text evidence="5">The sequence shown here is derived from an EMBL/GenBank/DDBJ whole genome shotgun (WGS) entry which is preliminary data.</text>
</comment>
<feature type="compositionally biased region" description="Polar residues" evidence="3">
    <location>
        <begin position="268"/>
        <end position="285"/>
    </location>
</feature>
<feature type="compositionally biased region" description="Polar residues" evidence="3">
    <location>
        <begin position="568"/>
        <end position="588"/>
    </location>
</feature>
<evidence type="ECO:0000313" key="5">
    <source>
        <dbReference type="EMBL" id="KAJ1985297.1"/>
    </source>
</evidence>
<dbReference type="CDD" id="cd00067">
    <property type="entry name" value="GAL4"/>
    <property type="match status" value="1"/>
</dbReference>
<reference evidence="5" key="1">
    <citation type="submission" date="2022-07" db="EMBL/GenBank/DDBJ databases">
        <title>Phylogenomic reconstructions and comparative analyses of Kickxellomycotina fungi.</title>
        <authorList>
            <person name="Reynolds N.K."/>
            <person name="Stajich J.E."/>
            <person name="Barry K."/>
            <person name="Grigoriev I.V."/>
            <person name="Crous P."/>
            <person name="Smith M.E."/>
        </authorList>
    </citation>
    <scope>NUCLEOTIDE SEQUENCE</scope>
    <source>
        <strain evidence="5">RSA 567</strain>
    </source>
</reference>
<dbReference type="EMBL" id="JANBQB010000002">
    <property type="protein sequence ID" value="KAJ1985297.1"/>
    <property type="molecule type" value="Genomic_DNA"/>
</dbReference>
<evidence type="ECO:0000256" key="2">
    <source>
        <dbReference type="ARBA" id="ARBA00023242"/>
    </source>
</evidence>
<dbReference type="OrthoDB" id="5575144at2759"/>
<name>A0A9W8BCI0_9FUNG</name>
<keyword evidence="1" id="KW-0479">Metal-binding</keyword>
<feature type="region of interest" description="Disordered" evidence="3">
    <location>
        <begin position="341"/>
        <end position="482"/>
    </location>
</feature>
<proteinExistence type="predicted"/>
<evidence type="ECO:0000256" key="1">
    <source>
        <dbReference type="ARBA" id="ARBA00022723"/>
    </source>
</evidence>
<sequence length="588" mass="62567">MTGGAAKRKQVKNACVNCQKACKKCDDHRPCERCCKYGLESTCRNSTRKERKKGIKRGPYKRRLNRAGVDNPQKSLMVNAASVPSASPGGGTLLQDIATHLATPQVSPTYPALGYATPQAPSCLSSGEDTVDDTQDSKLNILSELCSAVLDTRTTEPHYPATAGCSPRLMADLHPDTRGSSPTHRLTSQLYDVHIRSPLYPMPPASANGAFPRVMPSASAVRSSAPNYHTAGARPLGLSSSSRASRRRSHTVGGVHLTPESFRAGTGSEETPSPSEQRWSGTRFTPSPPPDFAPRSAAQRSPPLRNVRSASAISVQLPLAVASSSLGVSSSTHTRYDCPGSLFLPHSSGPTHSEYEPPPSSSMAQANGQGHPTPGAKAHKRQRSYSVTAYSHQSPLPPPSKSLARVSDPNLRSTSRSPPLAHLGSSDEPSSSLSPLTTSSALYPHSRPQRSPTLPPLSETHSPYGPTSAPTRPSSKRLGSLFSGSIALPSPLPTPVSGQFPSDHAANLSAYSIEHSHHVLSPMHVPPSSQPLPVLDRSRMDFTSRKSPPHLPPLHESIPHFEDCRPSPKSTASATGTPSLHETGYNSR</sequence>
<protein>
    <recommendedName>
        <fullName evidence="4">Zn(2)-C6 fungal-type domain-containing protein</fullName>
    </recommendedName>
</protein>
<evidence type="ECO:0000313" key="6">
    <source>
        <dbReference type="Proteomes" id="UP001151582"/>
    </source>
</evidence>
<feature type="compositionally biased region" description="Polar residues" evidence="3">
    <location>
        <begin position="361"/>
        <end position="370"/>
    </location>
</feature>
<accession>A0A9W8BCI0</accession>
<evidence type="ECO:0000259" key="4">
    <source>
        <dbReference type="PROSITE" id="PS50048"/>
    </source>
</evidence>
<feature type="region of interest" description="Disordered" evidence="3">
    <location>
        <begin position="521"/>
        <end position="588"/>
    </location>
</feature>
<dbReference type="Proteomes" id="UP001151582">
    <property type="component" value="Unassembled WGS sequence"/>
</dbReference>
<dbReference type="PROSITE" id="PS50048">
    <property type="entry name" value="ZN2_CY6_FUNGAL_2"/>
    <property type="match status" value="1"/>
</dbReference>